<organism evidence="4 5">
    <name type="scientific">Amphibalanus amphitrite</name>
    <name type="common">Striped barnacle</name>
    <name type="synonym">Balanus amphitrite</name>
    <dbReference type="NCBI Taxonomy" id="1232801"/>
    <lineage>
        <taxon>Eukaryota</taxon>
        <taxon>Metazoa</taxon>
        <taxon>Ecdysozoa</taxon>
        <taxon>Arthropoda</taxon>
        <taxon>Crustacea</taxon>
        <taxon>Multicrustacea</taxon>
        <taxon>Cirripedia</taxon>
        <taxon>Thoracica</taxon>
        <taxon>Thoracicalcarea</taxon>
        <taxon>Balanomorpha</taxon>
        <taxon>Balanoidea</taxon>
        <taxon>Balanidae</taxon>
        <taxon>Amphibalaninae</taxon>
        <taxon>Amphibalanus</taxon>
    </lineage>
</organism>
<evidence type="ECO:0000313" key="4">
    <source>
        <dbReference type="EMBL" id="KAF0311947.1"/>
    </source>
</evidence>
<dbReference type="Pfam" id="PF00089">
    <property type="entry name" value="Trypsin"/>
    <property type="match status" value="2"/>
</dbReference>
<gene>
    <name evidence="4" type="primary">COGS_1</name>
    <name evidence="4" type="ORF">FJT64_017265</name>
</gene>
<dbReference type="InterPro" id="IPR001314">
    <property type="entry name" value="Peptidase_S1A"/>
</dbReference>
<evidence type="ECO:0000256" key="1">
    <source>
        <dbReference type="ARBA" id="ARBA00023157"/>
    </source>
</evidence>
<dbReference type="PRINTS" id="PR00722">
    <property type="entry name" value="CHYMOTRYPSIN"/>
</dbReference>
<dbReference type="SUPFAM" id="SSF50494">
    <property type="entry name" value="Trypsin-like serine proteases"/>
    <property type="match status" value="1"/>
</dbReference>
<accession>A0A6A4WXY5</accession>
<evidence type="ECO:0000256" key="2">
    <source>
        <dbReference type="RuleBase" id="RU363034"/>
    </source>
</evidence>
<dbReference type="Gene3D" id="2.40.10.10">
    <property type="entry name" value="Trypsin-like serine proteases"/>
    <property type="match status" value="3"/>
</dbReference>
<dbReference type="InterPro" id="IPR009003">
    <property type="entry name" value="Peptidase_S1_PA"/>
</dbReference>
<dbReference type="PROSITE" id="PS00134">
    <property type="entry name" value="TRYPSIN_HIS"/>
    <property type="match status" value="1"/>
</dbReference>
<keyword evidence="1" id="KW-1015">Disulfide bond</keyword>
<dbReference type="Proteomes" id="UP000440578">
    <property type="component" value="Unassembled WGS sequence"/>
</dbReference>
<dbReference type="InterPro" id="IPR018114">
    <property type="entry name" value="TRYPSIN_HIS"/>
</dbReference>
<keyword evidence="2" id="KW-0645">Protease</keyword>
<sequence>MPGVPLTLTSTNYPGPYPPNECRKLVLTPTDAYTSVVMVCTDVDTFRERACSDSGGFTPPEKVEYIFTPIRFSAPFDPEQGPPAFFRRERVTSNTTESPLKVVPYVVTPHPVVLHATADEGCGLAGPGVQARVFGGEDALPGSYPWVVYLVSDSPKSTTKTTYCTGSLISRRWVLTAAHCVDYAVTTTISMGYLDVSKETNLTLKMESNDYRVHPYWTRLAKEHDVALVRLPRDVTWTEHVRPICLPRRSEVGNTFVEARAEICGWGKTYNDQKGGSFVLQRAEVPIRSNCDCMASFPINMTPLKICCHGRFHSPCQGDSGGVCPVSFADPLSALRATRAGDSGGPLQLRRHGRYTLLGVSSFTSAQGCDVGMPAIYTRVTAYLDWIEDNSGLVVPL</sequence>
<dbReference type="CDD" id="cd00190">
    <property type="entry name" value="Tryp_SPc"/>
    <property type="match status" value="1"/>
</dbReference>
<dbReference type="InterPro" id="IPR033116">
    <property type="entry name" value="TRYPSIN_SER"/>
</dbReference>
<dbReference type="GO" id="GO:0004252">
    <property type="term" value="F:serine-type endopeptidase activity"/>
    <property type="evidence" value="ECO:0007669"/>
    <property type="project" value="InterPro"/>
</dbReference>
<dbReference type="PANTHER" id="PTHR24252">
    <property type="entry name" value="ACROSIN-RELATED"/>
    <property type="match status" value="1"/>
</dbReference>
<reference evidence="4 5" key="1">
    <citation type="submission" date="2019-07" db="EMBL/GenBank/DDBJ databases">
        <title>Draft genome assembly of a fouling barnacle, Amphibalanus amphitrite (Darwin, 1854): The first reference genome for Thecostraca.</title>
        <authorList>
            <person name="Kim W."/>
        </authorList>
    </citation>
    <scope>NUCLEOTIDE SEQUENCE [LARGE SCALE GENOMIC DNA]</scope>
    <source>
        <strain evidence="4">SNU_AA5</strain>
        <tissue evidence="4">Soma without cirri and trophi</tissue>
    </source>
</reference>
<dbReference type="SMART" id="SM00020">
    <property type="entry name" value="Tryp_SPc"/>
    <property type="match status" value="1"/>
</dbReference>
<keyword evidence="2" id="KW-0378">Hydrolase</keyword>
<dbReference type="InterPro" id="IPR043504">
    <property type="entry name" value="Peptidase_S1_PA_chymotrypsin"/>
</dbReference>
<dbReference type="GO" id="GO:0006508">
    <property type="term" value="P:proteolysis"/>
    <property type="evidence" value="ECO:0007669"/>
    <property type="project" value="UniProtKB-KW"/>
</dbReference>
<dbReference type="OrthoDB" id="5565075at2759"/>
<dbReference type="PROSITE" id="PS50240">
    <property type="entry name" value="TRYPSIN_DOM"/>
    <property type="match status" value="1"/>
</dbReference>
<name>A0A6A4WXY5_AMPAM</name>
<dbReference type="FunFam" id="2.40.10.10:FF:000068">
    <property type="entry name" value="transmembrane protease serine 2"/>
    <property type="match status" value="1"/>
</dbReference>
<keyword evidence="5" id="KW-1185">Reference proteome</keyword>
<keyword evidence="2" id="KW-0720">Serine protease</keyword>
<comment type="caution">
    <text evidence="4">The sequence shown here is derived from an EMBL/GenBank/DDBJ whole genome shotgun (WGS) entry which is preliminary data.</text>
</comment>
<evidence type="ECO:0000313" key="5">
    <source>
        <dbReference type="Proteomes" id="UP000440578"/>
    </source>
</evidence>
<feature type="domain" description="Peptidase S1" evidence="3">
    <location>
        <begin position="133"/>
        <end position="392"/>
    </location>
</feature>
<dbReference type="AlphaFoldDB" id="A0A6A4WXY5"/>
<dbReference type="InterPro" id="IPR001254">
    <property type="entry name" value="Trypsin_dom"/>
</dbReference>
<proteinExistence type="predicted"/>
<dbReference type="EMBL" id="VIIS01000204">
    <property type="protein sequence ID" value="KAF0311947.1"/>
    <property type="molecule type" value="Genomic_DNA"/>
</dbReference>
<dbReference type="PANTHER" id="PTHR24252:SF7">
    <property type="entry name" value="HYALIN"/>
    <property type="match status" value="1"/>
</dbReference>
<evidence type="ECO:0000259" key="3">
    <source>
        <dbReference type="PROSITE" id="PS50240"/>
    </source>
</evidence>
<dbReference type="PROSITE" id="PS00135">
    <property type="entry name" value="TRYPSIN_SER"/>
    <property type="match status" value="1"/>
</dbReference>
<protein>
    <submittedName>
        <fullName evidence="4">Brachyurin</fullName>
    </submittedName>
</protein>